<keyword evidence="3" id="KW-0805">Transcription regulation</keyword>
<evidence type="ECO:0000256" key="4">
    <source>
        <dbReference type="ARBA" id="ARBA00023125"/>
    </source>
</evidence>
<dbReference type="Proteomes" id="UP001153712">
    <property type="component" value="Chromosome 4"/>
</dbReference>
<protein>
    <recommendedName>
        <fullName evidence="10">HSF-type DNA-binding domain-containing protein</fullName>
    </recommendedName>
</protein>
<dbReference type="Gene3D" id="1.10.10.10">
    <property type="entry name" value="Winged helix-like DNA-binding domain superfamily/Winged helix DNA-binding domain"/>
    <property type="match status" value="1"/>
</dbReference>
<keyword evidence="5" id="KW-0804">Transcription</keyword>
<keyword evidence="6" id="KW-0539">Nucleus</keyword>
<dbReference type="InterPro" id="IPR036388">
    <property type="entry name" value="WH-like_DNA-bd_sf"/>
</dbReference>
<evidence type="ECO:0000313" key="11">
    <source>
        <dbReference type="EMBL" id="CAG9861242.1"/>
    </source>
</evidence>
<dbReference type="AlphaFoldDB" id="A0A9N9TLX0"/>
<keyword evidence="8" id="KW-0175">Coiled coil</keyword>
<dbReference type="InterPro" id="IPR000232">
    <property type="entry name" value="HSF_DNA-bd"/>
</dbReference>
<accession>A0A9N9TLX0</accession>
<dbReference type="GO" id="GO:0005634">
    <property type="term" value="C:nucleus"/>
    <property type="evidence" value="ECO:0007669"/>
    <property type="project" value="UniProtKB-SubCell"/>
</dbReference>
<evidence type="ECO:0000256" key="9">
    <source>
        <dbReference type="SAM" id="MobiDB-lite"/>
    </source>
</evidence>
<dbReference type="PANTHER" id="PTHR10015:SF427">
    <property type="entry name" value="HEAT SHOCK FACTOR PROTEIN"/>
    <property type="match status" value="1"/>
</dbReference>
<dbReference type="EMBL" id="OU900097">
    <property type="protein sequence ID" value="CAG9861242.1"/>
    <property type="molecule type" value="Genomic_DNA"/>
</dbReference>
<dbReference type="OrthoDB" id="60033at2759"/>
<name>A0A9N9TLX0_PHYSR</name>
<dbReference type="PRINTS" id="PR00056">
    <property type="entry name" value="HSFDOMAIN"/>
</dbReference>
<evidence type="ECO:0000256" key="1">
    <source>
        <dbReference type="ARBA" id="ARBA00004123"/>
    </source>
</evidence>
<evidence type="ECO:0000256" key="7">
    <source>
        <dbReference type="RuleBase" id="RU004020"/>
    </source>
</evidence>
<feature type="compositionally biased region" description="Low complexity" evidence="9">
    <location>
        <begin position="403"/>
        <end position="425"/>
    </location>
</feature>
<feature type="region of interest" description="Disordered" evidence="9">
    <location>
        <begin position="403"/>
        <end position="429"/>
    </location>
</feature>
<dbReference type="SMART" id="SM00415">
    <property type="entry name" value="HSF"/>
    <property type="match status" value="1"/>
</dbReference>
<comment type="similarity">
    <text evidence="2 7">Belongs to the HSF family.</text>
</comment>
<sequence>MEEGIEQEEQPQITTANSNVPLFIKKLWKMVNDKDAEDIISWNATGDSFIIHNQLEFITTLLPLYFKHNNMASFVRQLNFYNFHKVPNIKDEIQFTHTCFMKDVPEILPFIRRKNPILNKKTISHHKEQEVEELLTDIKNLKSKHTLVDKELAMLKQENVALWNELNSLRLKYTKQSTIINMLIHFLITYIHSHQNSFTTPNIQVSPSENIKVGPTLLEIGYKNNKSPTKNNADHYTVLEPGTSSSITYSVKLPKSDPETQRPRKNAHTLEDLLAMEDQGYPSLKRAKKRPLTYSIKLPGNQPDKLSKPEIQNSLMDILRENELLCEEDTDDILKQHVREAGLLNDEVNEESPIVNSPEETPTYTISYPNETTVDWDHPPTLNTQLIKLEQINNDYNLSTVPTVPTVPTEPTVPIVPTSPTVSTPKDGHQIKQETVGADGKSSSKYKFITKPKFIKIPIKNLNQSSANKTNFIKVSPNQAAKQASVKQNVASPKNVNAEGALLEILKETEKLKEDNMNLPASSNMQNLLNSPSVEETFPDLYTSQSDVASSDFEAKSRPNLNRTRSISKEKQFNIMDNPKEHLSQYVDSTQEEIDMLQDILNDLTSKDITEILNTDPQEGDGNVETEGENAEEYVNIDDSVDKYFKNSLWNLENSQ</sequence>
<dbReference type="Pfam" id="PF00447">
    <property type="entry name" value="HSF_DNA-bind"/>
    <property type="match status" value="1"/>
</dbReference>
<feature type="coiled-coil region" evidence="8">
    <location>
        <begin position="124"/>
        <end position="158"/>
    </location>
</feature>
<evidence type="ECO:0000256" key="6">
    <source>
        <dbReference type="ARBA" id="ARBA00023242"/>
    </source>
</evidence>
<evidence type="ECO:0000256" key="5">
    <source>
        <dbReference type="ARBA" id="ARBA00023163"/>
    </source>
</evidence>
<dbReference type="PROSITE" id="PS00434">
    <property type="entry name" value="HSF_DOMAIN"/>
    <property type="match status" value="1"/>
</dbReference>
<keyword evidence="12" id="KW-1185">Reference proteome</keyword>
<dbReference type="GO" id="GO:0003700">
    <property type="term" value="F:DNA-binding transcription factor activity"/>
    <property type="evidence" value="ECO:0007669"/>
    <property type="project" value="InterPro"/>
</dbReference>
<proteinExistence type="inferred from homology"/>
<feature type="domain" description="HSF-type DNA-binding" evidence="10">
    <location>
        <begin position="62"/>
        <end position="86"/>
    </location>
</feature>
<dbReference type="FunFam" id="1.10.10.10:FF:000027">
    <property type="entry name" value="Heat shock transcription factor 1"/>
    <property type="match status" value="1"/>
</dbReference>
<reference evidence="11" key="1">
    <citation type="submission" date="2022-01" db="EMBL/GenBank/DDBJ databases">
        <authorList>
            <person name="King R."/>
        </authorList>
    </citation>
    <scope>NUCLEOTIDE SEQUENCE</scope>
</reference>
<evidence type="ECO:0000256" key="2">
    <source>
        <dbReference type="ARBA" id="ARBA00006403"/>
    </source>
</evidence>
<evidence type="ECO:0000259" key="10">
    <source>
        <dbReference type="PROSITE" id="PS00434"/>
    </source>
</evidence>
<comment type="subcellular location">
    <subcellularLocation>
        <location evidence="1">Nucleus</location>
    </subcellularLocation>
</comment>
<dbReference type="InterPro" id="IPR036390">
    <property type="entry name" value="WH_DNA-bd_sf"/>
</dbReference>
<keyword evidence="4" id="KW-0238">DNA-binding</keyword>
<gene>
    <name evidence="11" type="ORF">PHYEVI_LOCUS7585</name>
</gene>
<dbReference type="SUPFAM" id="SSF46785">
    <property type="entry name" value="Winged helix' DNA-binding domain"/>
    <property type="match status" value="1"/>
</dbReference>
<evidence type="ECO:0000313" key="12">
    <source>
        <dbReference type="Proteomes" id="UP001153712"/>
    </source>
</evidence>
<organism evidence="11 12">
    <name type="scientific">Phyllotreta striolata</name>
    <name type="common">Striped flea beetle</name>
    <name type="synonym">Crioceris striolata</name>
    <dbReference type="NCBI Taxonomy" id="444603"/>
    <lineage>
        <taxon>Eukaryota</taxon>
        <taxon>Metazoa</taxon>
        <taxon>Ecdysozoa</taxon>
        <taxon>Arthropoda</taxon>
        <taxon>Hexapoda</taxon>
        <taxon>Insecta</taxon>
        <taxon>Pterygota</taxon>
        <taxon>Neoptera</taxon>
        <taxon>Endopterygota</taxon>
        <taxon>Coleoptera</taxon>
        <taxon>Polyphaga</taxon>
        <taxon>Cucujiformia</taxon>
        <taxon>Chrysomeloidea</taxon>
        <taxon>Chrysomelidae</taxon>
        <taxon>Galerucinae</taxon>
        <taxon>Alticini</taxon>
        <taxon>Phyllotreta</taxon>
    </lineage>
</organism>
<evidence type="ECO:0000256" key="8">
    <source>
        <dbReference type="SAM" id="Coils"/>
    </source>
</evidence>
<dbReference type="PANTHER" id="PTHR10015">
    <property type="entry name" value="HEAT SHOCK TRANSCRIPTION FACTOR"/>
    <property type="match status" value="1"/>
</dbReference>
<evidence type="ECO:0000256" key="3">
    <source>
        <dbReference type="ARBA" id="ARBA00023015"/>
    </source>
</evidence>
<dbReference type="GO" id="GO:0043565">
    <property type="term" value="F:sequence-specific DNA binding"/>
    <property type="evidence" value="ECO:0007669"/>
    <property type="project" value="InterPro"/>
</dbReference>